<evidence type="ECO:0000313" key="3">
    <source>
        <dbReference type="Proteomes" id="UP000306007"/>
    </source>
</evidence>
<evidence type="ECO:0000313" key="2">
    <source>
        <dbReference type="EMBL" id="QDA32514.1"/>
    </source>
</evidence>
<dbReference type="EMBL" id="CP040846">
    <property type="protein sequence ID" value="QDA32514.1"/>
    <property type="molecule type" value="Genomic_DNA"/>
</dbReference>
<keyword evidence="3" id="KW-1185">Reference proteome</keyword>
<keyword evidence="1" id="KW-0472">Membrane</keyword>
<protein>
    <recommendedName>
        <fullName evidence="4">DUF3093 domain-containing protein</fullName>
    </recommendedName>
</protein>
<evidence type="ECO:0008006" key="4">
    <source>
        <dbReference type="Google" id="ProtNLM"/>
    </source>
</evidence>
<feature type="transmembrane region" description="Helical" evidence="1">
    <location>
        <begin position="12"/>
        <end position="31"/>
    </location>
</feature>
<keyword evidence="1" id="KW-1133">Transmembrane helix</keyword>
<feature type="transmembrane region" description="Helical" evidence="1">
    <location>
        <begin position="37"/>
        <end position="59"/>
    </location>
</feature>
<gene>
    <name evidence="2" type="ORF">FH039_10240</name>
</gene>
<name>A0A4Y5SQ86_9EURY</name>
<reference evidence="2 3" key="1">
    <citation type="submission" date="2019-06" db="EMBL/GenBank/DDBJ databases">
        <title>Thermococcus indicus sp. nov., a Fe(III)-reducing hyperthermophilic archaeon isolated from the Onnuri vent field of the Central Indian Ocean ridge.</title>
        <authorList>
            <person name="Lim J.K."/>
            <person name="Kim Y.J."/>
            <person name="Kwon K.K."/>
        </authorList>
    </citation>
    <scope>NUCLEOTIDE SEQUENCE [LARGE SCALE GENOMIC DNA]</scope>
    <source>
        <strain evidence="2 3">IOH1</strain>
    </source>
</reference>
<evidence type="ECO:0000256" key="1">
    <source>
        <dbReference type="SAM" id="Phobius"/>
    </source>
</evidence>
<keyword evidence="1" id="KW-0812">Transmembrane</keyword>
<dbReference type="Proteomes" id="UP000306007">
    <property type="component" value="Chromosome"/>
</dbReference>
<proteinExistence type="predicted"/>
<dbReference type="OrthoDB" id="86211at2157"/>
<dbReference type="AlphaFoldDB" id="A0A4Y5SQ86"/>
<dbReference type="KEGG" id="tic:FH039_10240"/>
<sequence>MLYEERFSARWVFLLLLPALIALGIGLYMTYKTEEGIWGIAVAWIITLLITVEVSSFKLQIDENSVRIRGGLGLFVRITVRIEDIEGFIVKHDWKACGGRVHFSLPARGCVLLRKRNGGTVSFSTNNPEEVARVLATLGVPREP</sequence>
<accession>A0A4Y5SQ86</accession>
<organism evidence="2 3">
    <name type="scientific">Thermococcus indicus</name>
    <dbReference type="NCBI Taxonomy" id="2586643"/>
    <lineage>
        <taxon>Archaea</taxon>
        <taxon>Methanobacteriati</taxon>
        <taxon>Methanobacteriota</taxon>
        <taxon>Thermococci</taxon>
        <taxon>Thermococcales</taxon>
        <taxon>Thermococcaceae</taxon>
        <taxon>Thermococcus</taxon>
    </lineage>
</organism>